<gene>
    <name evidence="1" type="ORF">AVDCRST_MAG84-1417</name>
</gene>
<dbReference type="AlphaFoldDB" id="A0A6J4L469"/>
<reference evidence="1" key="1">
    <citation type="submission" date="2020-02" db="EMBL/GenBank/DDBJ databases">
        <authorList>
            <person name="Meier V. D."/>
        </authorList>
    </citation>
    <scope>NUCLEOTIDE SEQUENCE</scope>
    <source>
        <strain evidence="1">AVDCRST_MAG84</strain>
    </source>
</reference>
<organism evidence="1">
    <name type="scientific">uncultured Microcoleus sp</name>
    <dbReference type="NCBI Taxonomy" id="259945"/>
    <lineage>
        <taxon>Bacteria</taxon>
        <taxon>Bacillati</taxon>
        <taxon>Cyanobacteriota</taxon>
        <taxon>Cyanophyceae</taxon>
        <taxon>Oscillatoriophycideae</taxon>
        <taxon>Oscillatoriales</taxon>
        <taxon>Microcoleaceae</taxon>
        <taxon>Microcoleus</taxon>
        <taxon>environmental samples</taxon>
    </lineage>
</organism>
<accession>A0A6J4L469</accession>
<proteinExistence type="predicted"/>
<evidence type="ECO:0000313" key="1">
    <source>
        <dbReference type="EMBL" id="CAA9322078.1"/>
    </source>
</evidence>
<protein>
    <submittedName>
        <fullName evidence="1">Uncharacterized protein</fullName>
    </submittedName>
</protein>
<dbReference type="EMBL" id="CADCTZ010000222">
    <property type="protein sequence ID" value="CAA9322078.1"/>
    <property type="molecule type" value="Genomic_DNA"/>
</dbReference>
<sequence>MLIGGSIFQNPRYKSIPEQPQIPASFPVENCAIAPCINSG</sequence>
<name>A0A6J4L469_9CYAN</name>